<sequence length="99" mass="11054">MLLLHEVDKQHRLTGRLASVLYDPRAPDQVRHKLDTIVRQRVFGVAAGYEDPNNHEALLYGQALQTALGEEEALLRSPLLFPTVCLLWSSPAGELSAHQ</sequence>
<evidence type="ECO:0000313" key="3">
    <source>
        <dbReference type="Proteomes" id="UP000005756"/>
    </source>
</evidence>
<dbReference type="Proteomes" id="UP000005756">
    <property type="component" value="Unassembled WGS sequence"/>
</dbReference>
<gene>
    <name evidence="2" type="ORF">KUC_1487</name>
</gene>
<proteinExistence type="predicted"/>
<evidence type="ECO:0000259" key="1">
    <source>
        <dbReference type="Pfam" id="PF13701"/>
    </source>
</evidence>
<protein>
    <recommendedName>
        <fullName evidence="1">Transposase DDE domain-containing protein</fullName>
    </recommendedName>
</protein>
<feature type="domain" description="Transposase DDE" evidence="1">
    <location>
        <begin position="2"/>
        <end position="72"/>
    </location>
</feature>
<evidence type="ECO:0000313" key="2">
    <source>
        <dbReference type="EMBL" id="EHJ94528.1"/>
    </source>
</evidence>
<name>A0A7U9GHM9_9GAMM</name>
<dbReference type="AlphaFoldDB" id="A0A7U9GHM9"/>
<dbReference type="Pfam" id="PF13701">
    <property type="entry name" value="DDE_Tnp_1_4"/>
    <property type="match status" value="1"/>
</dbReference>
<reference evidence="2 3" key="1">
    <citation type="submission" date="2011-10" db="EMBL/GenBank/DDBJ databases">
        <authorList>
            <person name="Quillaguamn J."/>
            <person name="Guzmn D."/>
            <person name="Balderrama-Subieta A."/>
            <person name="Cardona-Ortuo C."/>
            <person name="Guevara-Martnez M."/>
            <person name="Callisaya-Quispe N."/>
        </authorList>
    </citation>
    <scope>NUCLEOTIDE SEQUENCE [LARGE SCALE GENOMIC DNA]</scope>
    <source>
        <strain evidence="2 3">LC1</strain>
    </source>
</reference>
<dbReference type="EMBL" id="JH393257">
    <property type="protein sequence ID" value="EHJ94528.1"/>
    <property type="molecule type" value="Genomic_DNA"/>
</dbReference>
<dbReference type="InterPro" id="IPR025668">
    <property type="entry name" value="Tnp_DDE_dom"/>
</dbReference>
<organism evidence="2 3">
    <name type="scientific">Vreelandella boliviensis LC1</name>
    <dbReference type="NCBI Taxonomy" id="1072583"/>
    <lineage>
        <taxon>Bacteria</taxon>
        <taxon>Pseudomonadati</taxon>
        <taxon>Pseudomonadota</taxon>
        <taxon>Gammaproteobacteria</taxon>
        <taxon>Oceanospirillales</taxon>
        <taxon>Halomonadaceae</taxon>
        <taxon>Vreelandella</taxon>
    </lineage>
</organism>
<accession>A0A7U9GHM9</accession>